<organism evidence="1 2">
    <name type="scientific">Rhizobium lentis</name>
    <dbReference type="NCBI Taxonomy" id="1138194"/>
    <lineage>
        <taxon>Bacteria</taxon>
        <taxon>Pseudomonadati</taxon>
        <taxon>Pseudomonadota</taxon>
        <taxon>Alphaproteobacteria</taxon>
        <taxon>Hyphomicrobiales</taxon>
        <taxon>Rhizobiaceae</taxon>
        <taxon>Rhizobium/Agrobacterium group</taxon>
        <taxon>Rhizobium</taxon>
    </lineage>
</organism>
<proteinExistence type="predicted"/>
<evidence type="ECO:0008006" key="3">
    <source>
        <dbReference type="Google" id="ProtNLM"/>
    </source>
</evidence>
<accession>A0A7W8UNK1</accession>
<dbReference type="Pfam" id="PF07369">
    <property type="entry name" value="DUF1488"/>
    <property type="match status" value="1"/>
</dbReference>
<gene>
    <name evidence="1" type="ORF">GGI59_001751</name>
</gene>
<protein>
    <recommendedName>
        <fullName evidence="3">DUF1488 domain-containing protein</fullName>
    </recommendedName>
</protein>
<comment type="caution">
    <text evidence="1">The sequence shown here is derived from an EMBL/GenBank/DDBJ whole genome shotgun (WGS) entry which is preliminary data.</text>
</comment>
<dbReference type="InterPro" id="IPR009962">
    <property type="entry name" value="DUF1488"/>
</dbReference>
<dbReference type="AlphaFoldDB" id="A0A7W8UNK1"/>
<name>A0A7W8UNK1_9HYPH</name>
<keyword evidence="2" id="KW-1185">Reference proteome</keyword>
<reference evidence="1 2" key="1">
    <citation type="submission" date="2020-08" db="EMBL/GenBank/DDBJ databases">
        <title>Genomic Encyclopedia of Type Strains, Phase IV (KMG-V): Genome sequencing to study the core and pangenomes of soil and plant-associated prokaryotes.</title>
        <authorList>
            <person name="Whitman W."/>
        </authorList>
    </citation>
    <scope>NUCLEOTIDE SEQUENCE [LARGE SCALE GENOMIC DNA]</scope>
    <source>
        <strain evidence="1 2">SEMIA 4034</strain>
    </source>
</reference>
<dbReference type="EMBL" id="JACHBC010000003">
    <property type="protein sequence ID" value="MBB5560100.1"/>
    <property type="molecule type" value="Genomic_DNA"/>
</dbReference>
<dbReference type="Proteomes" id="UP000528824">
    <property type="component" value="Unassembled WGS sequence"/>
</dbReference>
<evidence type="ECO:0000313" key="1">
    <source>
        <dbReference type="EMBL" id="MBB5560100.1"/>
    </source>
</evidence>
<sequence length="91" mass="10139">MALAFLNPSRSFDTARNAVRFVGHDGMFEVLFFVEVGALGKSDTALQSSGVSETRWLSSFDALRTSIHDAAHKAYSHRRRPTYTLTAADFR</sequence>
<evidence type="ECO:0000313" key="2">
    <source>
        <dbReference type="Proteomes" id="UP000528824"/>
    </source>
</evidence>
<dbReference type="RefSeq" id="WP_183915321.1">
    <property type="nucleotide sequence ID" value="NZ_JACHBB010000003.1"/>
</dbReference>